<dbReference type="EMBL" id="BOOR01000005">
    <property type="protein sequence ID" value="GII52393.1"/>
    <property type="molecule type" value="Genomic_DNA"/>
</dbReference>
<dbReference type="Proteomes" id="UP000605992">
    <property type="component" value="Unassembled WGS sequence"/>
</dbReference>
<dbReference type="AlphaFoldDB" id="A0A8J3UUT1"/>
<accession>A0A8J3UUT1</accession>
<evidence type="ECO:0000256" key="4">
    <source>
        <dbReference type="RuleBase" id="RU365031"/>
    </source>
</evidence>
<keyword evidence="6" id="KW-1185">Reference proteome</keyword>
<dbReference type="EC" id="2.3.1.-" evidence="4"/>
<evidence type="ECO:0000313" key="5">
    <source>
        <dbReference type="EMBL" id="GII52393.1"/>
    </source>
</evidence>
<dbReference type="InterPro" id="IPR003679">
    <property type="entry name" value="Amioglycoside_AcTrfase"/>
</dbReference>
<comment type="caution">
    <text evidence="5">The sequence shown here is derived from an EMBL/GenBank/DDBJ whole genome shotgun (WGS) entry which is preliminary data.</text>
</comment>
<dbReference type="Pfam" id="PF02522">
    <property type="entry name" value="Antibiotic_NAT"/>
    <property type="match status" value="1"/>
</dbReference>
<comment type="catalytic activity">
    <reaction evidence="4">
        <text>a 2-deoxystreptamine antibiotic + acetyl-CoA = an N(3)-acetyl-2-deoxystreptamine antibiotic + CoA + H(+)</text>
        <dbReference type="Rhea" id="RHEA:12665"/>
        <dbReference type="ChEBI" id="CHEBI:15378"/>
        <dbReference type="ChEBI" id="CHEBI:57287"/>
        <dbReference type="ChEBI" id="CHEBI:57288"/>
        <dbReference type="ChEBI" id="CHEBI:57921"/>
        <dbReference type="ChEBI" id="CHEBI:77452"/>
        <dbReference type="EC" id="2.3.1.81"/>
    </reaction>
</comment>
<evidence type="ECO:0000313" key="6">
    <source>
        <dbReference type="Proteomes" id="UP000605992"/>
    </source>
</evidence>
<evidence type="ECO:0000256" key="1">
    <source>
        <dbReference type="ARBA" id="ARBA00006383"/>
    </source>
</evidence>
<evidence type="ECO:0000256" key="2">
    <source>
        <dbReference type="ARBA" id="ARBA00022679"/>
    </source>
</evidence>
<dbReference type="GO" id="GO:0046677">
    <property type="term" value="P:response to antibiotic"/>
    <property type="evidence" value="ECO:0007669"/>
    <property type="project" value="UniProtKB-KW"/>
</dbReference>
<proteinExistence type="inferred from homology"/>
<dbReference type="RefSeq" id="WP_239118732.1">
    <property type="nucleotide sequence ID" value="NZ_BOOR01000005.1"/>
</dbReference>
<keyword evidence="3 4" id="KW-0012">Acyltransferase</keyword>
<gene>
    <name evidence="5" type="ORF">Pth03_07820</name>
</gene>
<reference evidence="5" key="1">
    <citation type="submission" date="2021-01" db="EMBL/GenBank/DDBJ databases">
        <title>Whole genome shotgun sequence of Planotetraspora thailandica NBRC 104271.</title>
        <authorList>
            <person name="Komaki H."/>
            <person name="Tamura T."/>
        </authorList>
    </citation>
    <scope>NUCLEOTIDE SEQUENCE</scope>
    <source>
        <strain evidence="5">NBRC 104271</strain>
    </source>
</reference>
<dbReference type="SUPFAM" id="SSF110710">
    <property type="entry name" value="TTHA0583/YokD-like"/>
    <property type="match status" value="1"/>
</dbReference>
<sequence length="269" mass="28830">MGLSEDQLARAFVASGVRKGQTVLLHASLSSLGHVMGGARTVVSALRAVLGDEGTLASLTSTASNSDTSPLHLRAIEGMTPKEVTDFRARMPAFDAATSPSAGVGRIAEEIRLTPGAVRSSHPQTSFAAVGLLSGRLMAGHAPDCHYGSASPLARLYEADAQVLLLGVGYDRCTAFHLAEYRYAMSPPRRLYRCVVDFGDGPVWWEYEDVVLDDGDFSLLGADFEKAAQLRAGRIGEAEARVFPFVAAVDYAVMWFARHRNSGQVARND</sequence>
<evidence type="ECO:0000256" key="3">
    <source>
        <dbReference type="ARBA" id="ARBA00023315"/>
    </source>
</evidence>
<dbReference type="PANTHER" id="PTHR11104:SF0">
    <property type="entry name" value="SPBETA PROPHAGE-DERIVED AMINOGLYCOSIDE N(3')-ACETYLTRANSFERASE-LIKE PROTEIN YOKD"/>
    <property type="match status" value="1"/>
</dbReference>
<keyword evidence="4" id="KW-0046">Antibiotic resistance</keyword>
<keyword evidence="2 4" id="KW-0808">Transferase</keyword>
<dbReference type="GO" id="GO:0046353">
    <property type="term" value="F:aminoglycoside 3-N-acetyltransferase activity"/>
    <property type="evidence" value="ECO:0007669"/>
    <property type="project" value="UniProtKB-EC"/>
</dbReference>
<organism evidence="5 6">
    <name type="scientific">Planotetraspora thailandica</name>
    <dbReference type="NCBI Taxonomy" id="487172"/>
    <lineage>
        <taxon>Bacteria</taxon>
        <taxon>Bacillati</taxon>
        <taxon>Actinomycetota</taxon>
        <taxon>Actinomycetes</taxon>
        <taxon>Streptosporangiales</taxon>
        <taxon>Streptosporangiaceae</taxon>
        <taxon>Planotetraspora</taxon>
    </lineage>
</organism>
<dbReference type="PANTHER" id="PTHR11104">
    <property type="entry name" value="AMINOGLYCOSIDE N3-ACETYLTRANSFERASE"/>
    <property type="match status" value="1"/>
</dbReference>
<protein>
    <recommendedName>
        <fullName evidence="4">Aminoglycoside N(3)-acetyltransferase</fullName>
        <ecNumber evidence="4">2.3.1.-</ecNumber>
    </recommendedName>
</protein>
<dbReference type="InterPro" id="IPR028345">
    <property type="entry name" value="Antibiotic_NAT-like"/>
</dbReference>
<comment type="similarity">
    <text evidence="1 4">Belongs to the antibiotic N-acetyltransferase family.</text>
</comment>
<name>A0A8J3UUT1_9ACTN</name>